<dbReference type="AlphaFoldDB" id="A0A5A8F436"/>
<evidence type="ECO:0000256" key="4">
    <source>
        <dbReference type="ARBA" id="ARBA00035178"/>
    </source>
</evidence>
<evidence type="ECO:0000256" key="6">
    <source>
        <dbReference type="SAM" id="MobiDB-lite"/>
    </source>
</evidence>
<dbReference type="HAMAP" id="MF_00340">
    <property type="entry name" value="Ribosomal_bL32"/>
    <property type="match status" value="1"/>
</dbReference>
<evidence type="ECO:0000256" key="3">
    <source>
        <dbReference type="ARBA" id="ARBA00023274"/>
    </source>
</evidence>
<dbReference type="InterPro" id="IPR044957">
    <property type="entry name" value="Ribosomal_bL32_bact"/>
</dbReference>
<dbReference type="GO" id="GO:0003735">
    <property type="term" value="F:structural constituent of ribosome"/>
    <property type="evidence" value="ECO:0007669"/>
    <property type="project" value="InterPro"/>
</dbReference>
<evidence type="ECO:0000256" key="1">
    <source>
        <dbReference type="ARBA" id="ARBA00008560"/>
    </source>
</evidence>
<organism evidence="7 8">
    <name type="scientific">Deferribacter autotrophicus</name>
    <dbReference type="NCBI Taxonomy" id="500465"/>
    <lineage>
        <taxon>Bacteria</taxon>
        <taxon>Pseudomonadati</taxon>
        <taxon>Deferribacterota</taxon>
        <taxon>Deferribacteres</taxon>
        <taxon>Deferribacterales</taxon>
        <taxon>Deferribacteraceae</taxon>
        <taxon>Deferribacter</taxon>
    </lineage>
</organism>
<dbReference type="InterPro" id="IPR011332">
    <property type="entry name" value="Ribosomal_zn-bd"/>
</dbReference>
<sequence>MGVPKKKTTRMKKGHRRSHHHVTPNAYVKCDNCGELKLPHVVCPSCGYYKKVQVIETTEF</sequence>
<dbReference type="OrthoDB" id="9801927at2"/>
<comment type="similarity">
    <text evidence="1 5">Belongs to the bacterial ribosomal protein bL32 family.</text>
</comment>
<dbReference type="NCBIfam" id="TIGR01031">
    <property type="entry name" value="rpmF_bact"/>
    <property type="match status" value="1"/>
</dbReference>
<name>A0A5A8F436_9BACT</name>
<dbReference type="PANTHER" id="PTHR35534:SF1">
    <property type="entry name" value="LARGE RIBOSOMAL SUBUNIT PROTEIN BL32"/>
    <property type="match status" value="1"/>
</dbReference>
<dbReference type="RefSeq" id="WP_149265556.1">
    <property type="nucleotide sequence ID" value="NZ_VFJB01000003.1"/>
</dbReference>
<dbReference type="EMBL" id="VFJB01000003">
    <property type="protein sequence ID" value="KAA0258796.1"/>
    <property type="molecule type" value="Genomic_DNA"/>
</dbReference>
<feature type="region of interest" description="Disordered" evidence="6">
    <location>
        <begin position="1"/>
        <end position="21"/>
    </location>
</feature>
<dbReference type="SUPFAM" id="SSF57829">
    <property type="entry name" value="Zn-binding ribosomal proteins"/>
    <property type="match status" value="1"/>
</dbReference>
<proteinExistence type="inferred from homology"/>
<dbReference type="Pfam" id="PF01783">
    <property type="entry name" value="Ribosomal_L32p"/>
    <property type="match status" value="1"/>
</dbReference>
<protein>
    <recommendedName>
        <fullName evidence="4 5">Large ribosomal subunit protein bL32</fullName>
    </recommendedName>
</protein>
<evidence type="ECO:0000313" key="8">
    <source>
        <dbReference type="Proteomes" id="UP000322876"/>
    </source>
</evidence>
<evidence type="ECO:0000256" key="2">
    <source>
        <dbReference type="ARBA" id="ARBA00022980"/>
    </source>
</evidence>
<comment type="caution">
    <text evidence="7">The sequence shown here is derived from an EMBL/GenBank/DDBJ whole genome shotgun (WGS) entry which is preliminary data.</text>
</comment>
<evidence type="ECO:0000313" key="7">
    <source>
        <dbReference type="EMBL" id="KAA0258796.1"/>
    </source>
</evidence>
<gene>
    <name evidence="5" type="primary">rpmF</name>
    <name evidence="7" type="ORF">FHQ18_02280</name>
</gene>
<dbReference type="Proteomes" id="UP000322876">
    <property type="component" value="Unassembled WGS sequence"/>
</dbReference>
<keyword evidence="8" id="KW-1185">Reference proteome</keyword>
<dbReference type="GO" id="GO:0015934">
    <property type="term" value="C:large ribosomal subunit"/>
    <property type="evidence" value="ECO:0007669"/>
    <property type="project" value="InterPro"/>
</dbReference>
<reference evidence="7 8" key="1">
    <citation type="submission" date="2019-06" db="EMBL/GenBank/DDBJ databases">
        <title>Genomic insights into carbon and energy metabolism of Deferribacter autotrophicus revealed new metabolic traits in the phylum Deferribacteres.</title>
        <authorList>
            <person name="Slobodkin A.I."/>
            <person name="Slobodkina G.B."/>
            <person name="Allioux M."/>
            <person name="Alain K."/>
            <person name="Jebbar M."/>
            <person name="Shadrin V."/>
            <person name="Kublanov I.V."/>
            <person name="Toshchakov S.V."/>
            <person name="Bonch-Osmolovskaya E.A."/>
        </authorList>
    </citation>
    <scope>NUCLEOTIDE SEQUENCE [LARGE SCALE GENOMIC DNA]</scope>
    <source>
        <strain evidence="7 8">SL50</strain>
    </source>
</reference>
<accession>A0A5A8F436</accession>
<evidence type="ECO:0000256" key="5">
    <source>
        <dbReference type="HAMAP-Rule" id="MF_00340"/>
    </source>
</evidence>
<keyword evidence="3 5" id="KW-0687">Ribonucleoprotein</keyword>
<dbReference type="GO" id="GO:0006412">
    <property type="term" value="P:translation"/>
    <property type="evidence" value="ECO:0007669"/>
    <property type="project" value="UniProtKB-UniRule"/>
</dbReference>
<dbReference type="InterPro" id="IPR002677">
    <property type="entry name" value="Ribosomal_bL32"/>
</dbReference>
<dbReference type="PANTHER" id="PTHR35534">
    <property type="entry name" value="50S RIBOSOMAL PROTEIN L32"/>
    <property type="match status" value="1"/>
</dbReference>
<keyword evidence="2 5" id="KW-0689">Ribosomal protein</keyword>